<feature type="domain" description="Alanine dehydrogenase/pyridine nucleotide transhydrogenase N-terminal" evidence="5">
    <location>
        <begin position="45"/>
        <end position="178"/>
    </location>
</feature>
<dbReference type="AlphaFoldDB" id="A0A1G9IZT6"/>
<feature type="domain" description="Alanine dehydrogenase/pyridine nucleotide transhydrogenase NAD(H)-binding" evidence="4">
    <location>
        <begin position="190"/>
        <end position="337"/>
    </location>
</feature>
<dbReference type="SMART" id="SM01003">
    <property type="entry name" value="AlaDh_PNT_N"/>
    <property type="match status" value="1"/>
</dbReference>
<sequence>MAPIFSLDSRLTHMNQPTSPFSKQQLLPQEETLEVLKQKGELFIGIPKENQYQEKRVCLTPDAINAITSNGHRVLIESGAGEGANYTDIEYTNAGAEITRDTKKVFACPLLLKVEPPTLAEIAMLNPQSIVISALQIKTQYKEYFEEMAKKRITGIAFEYIRDEDGKYPAVRSLSEIAGISSVLIASEIMAATNKGNGLMFGNISGVPPVEVVIIGAGTVGEFASRSAIGLGANIKVFDNSITKLRNIQTNLKQTIYTSTIQPKNLLKALKRCDVAIGAVRGADRSPVVVSSTMVEHMKKGAVIIDVSIDMGGCFETSEITSHNKPTIEKYGVIHYGVPNIPSRYPKTASISISNIFTPYLLKLGEDGGLENSLRFDKGLRNGLYMYHGILTSKSVGEWFDLQYSDINFLIF</sequence>
<protein>
    <recommendedName>
        <fullName evidence="2">alanine dehydrogenase</fullName>
        <ecNumber evidence="2">1.4.1.1</ecNumber>
    </recommendedName>
</protein>
<dbReference type="InterPro" id="IPR007698">
    <property type="entry name" value="AlaDH/PNT_NAD(H)-bd"/>
</dbReference>
<dbReference type="PANTHER" id="PTHR42795:SF1">
    <property type="entry name" value="ALANINE DEHYDROGENASE"/>
    <property type="match status" value="1"/>
</dbReference>
<reference evidence="6 7" key="1">
    <citation type="submission" date="2016-10" db="EMBL/GenBank/DDBJ databases">
        <authorList>
            <person name="de Groot N.N."/>
        </authorList>
    </citation>
    <scope>NUCLEOTIDE SEQUENCE [LARGE SCALE GENOMIC DNA]</scope>
    <source>
        <strain evidence="6 7">DSM 19886</strain>
    </source>
</reference>
<name>A0A1G9IZT6_9FLAO</name>
<dbReference type="SUPFAM" id="SSF51735">
    <property type="entry name" value="NAD(P)-binding Rossmann-fold domains"/>
    <property type="match status" value="1"/>
</dbReference>
<keyword evidence="7" id="KW-1185">Reference proteome</keyword>
<comment type="similarity">
    <text evidence="1">Belongs to the AlaDH/PNT family.</text>
</comment>
<evidence type="ECO:0000256" key="2">
    <source>
        <dbReference type="ARBA" id="ARBA00012897"/>
    </source>
</evidence>
<dbReference type="STRING" id="192904.SAMN04488514_101335"/>
<gene>
    <name evidence="6" type="ORF">SAMN04488514_101335</name>
</gene>
<dbReference type="GO" id="GO:0042853">
    <property type="term" value="P:L-alanine catabolic process"/>
    <property type="evidence" value="ECO:0007669"/>
    <property type="project" value="InterPro"/>
</dbReference>
<evidence type="ECO:0000259" key="5">
    <source>
        <dbReference type="SMART" id="SM01003"/>
    </source>
</evidence>
<keyword evidence="3" id="KW-0560">Oxidoreductase</keyword>
<dbReference type="EC" id="1.4.1.1" evidence="2"/>
<dbReference type="CDD" id="cd05305">
    <property type="entry name" value="L-AlaDH"/>
    <property type="match status" value="1"/>
</dbReference>
<dbReference type="PANTHER" id="PTHR42795">
    <property type="entry name" value="ALANINE DEHYDROGENASE"/>
    <property type="match status" value="1"/>
</dbReference>
<dbReference type="EMBL" id="FNGV01000001">
    <property type="protein sequence ID" value="SDL30453.1"/>
    <property type="molecule type" value="Genomic_DNA"/>
</dbReference>
<dbReference type="SMART" id="SM01002">
    <property type="entry name" value="AlaDh_PNT_C"/>
    <property type="match status" value="1"/>
</dbReference>
<dbReference type="Gene3D" id="3.40.50.720">
    <property type="entry name" value="NAD(P)-binding Rossmann-like Domain"/>
    <property type="match status" value="2"/>
</dbReference>
<dbReference type="InterPro" id="IPR007886">
    <property type="entry name" value="AlaDH/PNT_N"/>
</dbReference>
<proteinExistence type="inferred from homology"/>
<dbReference type="Proteomes" id="UP000199440">
    <property type="component" value="Unassembled WGS sequence"/>
</dbReference>
<evidence type="ECO:0000313" key="6">
    <source>
        <dbReference type="EMBL" id="SDL30453.1"/>
    </source>
</evidence>
<dbReference type="InterPro" id="IPR036291">
    <property type="entry name" value="NAD(P)-bd_dom_sf"/>
</dbReference>
<dbReference type="SUPFAM" id="SSF52283">
    <property type="entry name" value="Formate/glycerate dehydrogenase catalytic domain-like"/>
    <property type="match status" value="1"/>
</dbReference>
<dbReference type="InterPro" id="IPR008141">
    <property type="entry name" value="Ala_DH"/>
</dbReference>
<evidence type="ECO:0000256" key="1">
    <source>
        <dbReference type="ARBA" id="ARBA00005689"/>
    </source>
</evidence>
<evidence type="ECO:0000259" key="4">
    <source>
        <dbReference type="SMART" id="SM01002"/>
    </source>
</evidence>
<evidence type="ECO:0000256" key="3">
    <source>
        <dbReference type="ARBA" id="ARBA00023002"/>
    </source>
</evidence>
<dbReference type="GO" id="GO:0000286">
    <property type="term" value="F:alanine dehydrogenase activity"/>
    <property type="evidence" value="ECO:0007669"/>
    <property type="project" value="UniProtKB-EC"/>
</dbReference>
<organism evidence="6 7">
    <name type="scientific">Kriegella aquimaris</name>
    <dbReference type="NCBI Taxonomy" id="192904"/>
    <lineage>
        <taxon>Bacteria</taxon>
        <taxon>Pseudomonadati</taxon>
        <taxon>Bacteroidota</taxon>
        <taxon>Flavobacteriia</taxon>
        <taxon>Flavobacteriales</taxon>
        <taxon>Flavobacteriaceae</taxon>
        <taxon>Kriegella</taxon>
    </lineage>
</organism>
<dbReference type="Pfam" id="PF01262">
    <property type="entry name" value="AlaDh_PNT_C"/>
    <property type="match status" value="1"/>
</dbReference>
<dbReference type="Pfam" id="PF05222">
    <property type="entry name" value="AlaDh_PNT_N"/>
    <property type="match status" value="1"/>
</dbReference>
<accession>A0A1G9IZT6</accession>
<evidence type="ECO:0000313" key="7">
    <source>
        <dbReference type="Proteomes" id="UP000199440"/>
    </source>
</evidence>
<dbReference type="GO" id="GO:0005886">
    <property type="term" value="C:plasma membrane"/>
    <property type="evidence" value="ECO:0007669"/>
    <property type="project" value="TreeGrafter"/>
</dbReference>